<organism evidence="1 2">
    <name type="scientific">Coccidioides immitis (strain RS)</name>
    <name type="common">Valley fever fungus</name>
    <dbReference type="NCBI Taxonomy" id="246410"/>
    <lineage>
        <taxon>Eukaryota</taxon>
        <taxon>Fungi</taxon>
        <taxon>Dikarya</taxon>
        <taxon>Ascomycota</taxon>
        <taxon>Pezizomycotina</taxon>
        <taxon>Eurotiomycetes</taxon>
        <taxon>Eurotiomycetidae</taxon>
        <taxon>Onygenales</taxon>
        <taxon>Onygenaceae</taxon>
        <taxon>Coccidioides</taxon>
    </lineage>
</organism>
<dbReference type="Proteomes" id="UP000001261">
    <property type="component" value="Unassembled WGS sequence"/>
</dbReference>
<protein>
    <submittedName>
        <fullName evidence="1">Uncharacterized protein</fullName>
    </submittedName>
</protein>
<proteinExistence type="predicted"/>
<evidence type="ECO:0000313" key="2">
    <source>
        <dbReference type="Proteomes" id="UP000001261"/>
    </source>
</evidence>
<dbReference type="AlphaFoldDB" id="J3KKJ5"/>
<dbReference type="InParanoid" id="J3KKJ5"/>
<evidence type="ECO:0000313" key="1">
    <source>
        <dbReference type="EMBL" id="EAS36704.3"/>
    </source>
</evidence>
<name>J3KKJ5_COCIM</name>
<reference evidence="2" key="2">
    <citation type="journal article" date="2010" name="Genome Res.">
        <title>Population genomic sequencing of Coccidioides fungi reveals recent hybridization and transposon control.</title>
        <authorList>
            <person name="Neafsey D.E."/>
            <person name="Barker B.M."/>
            <person name="Sharpton T.J."/>
            <person name="Stajich J.E."/>
            <person name="Park D.J."/>
            <person name="Whiston E."/>
            <person name="Hung C.-Y."/>
            <person name="McMahan C."/>
            <person name="White J."/>
            <person name="Sykes S."/>
            <person name="Heiman D."/>
            <person name="Young S."/>
            <person name="Zeng Q."/>
            <person name="Abouelleil A."/>
            <person name="Aftuck L."/>
            <person name="Bessette D."/>
            <person name="Brown A."/>
            <person name="FitzGerald M."/>
            <person name="Lui A."/>
            <person name="Macdonald J.P."/>
            <person name="Priest M."/>
            <person name="Orbach M.J."/>
            <person name="Galgiani J.N."/>
            <person name="Kirkland T.N."/>
            <person name="Cole G.T."/>
            <person name="Birren B.W."/>
            <person name="Henn M.R."/>
            <person name="Taylor J.W."/>
            <person name="Rounsley S.D."/>
        </authorList>
    </citation>
    <scope>GENOME REANNOTATION</scope>
    <source>
        <strain evidence="2">RS</strain>
    </source>
</reference>
<sequence length="152" mass="17566">MAVVLRKSPRPWMIMREILEYFCNADPQGSARDYYVGPEELYAKEALSMNYRLPEEFRNGLYLRLNLRCKDLGGAGNTNSPRYELEGPKGGLCDRRLGTSILHLRIVGSRFTRGVGNLRRRAKRRFGWNRLQQIQPVMRSTSLHTGLTHVKK</sequence>
<dbReference type="VEuPathDB" id="FungiDB:CIMG_02058"/>
<dbReference type="GeneID" id="4566402"/>
<reference evidence="2" key="1">
    <citation type="journal article" date="2009" name="Genome Res.">
        <title>Comparative genomic analyses of the human fungal pathogens Coccidioides and their relatives.</title>
        <authorList>
            <person name="Sharpton T.J."/>
            <person name="Stajich J.E."/>
            <person name="Rounsley S.D."/>
            <person name="Gardner M.J."/>
            <person name="Wortman J.R."/>
            <person name="Jordar V.S."/>
            <person name="Maiti R."/>
            <person name="Kodira C.D."/>
            <person name="Neafsey D.E."/>
            <person name="Zeng Q."/>
            <person name="Hung C.-Y."/>
            <person name="McMahan C."/>
            <person name="Muszewska A."/>
            <person name="Grynberg M."/>
            <person name="Mandel M.A."/>
            <person name="Kellner E.M."/>
            <person name="Barker B.M."/>
            <person name="Galgiani J.N."/>
            <person name="Orbach M.J."/>
            <person name="Kirkland T.N."/>
            <person name="Cole G.T."/>
            <person name="Henn M.R."/>
            <person name="Birren B.W."/>
            <person name="Taylor J.W."/>
        </authorList>
    </citation>
    <scope>NUCLEOTIDE SEQUENCE [LARGE SCALE GENOMIC DNA]</scope>
    <source>
        <strain evidence="2">RS</strain>
    </source>
</reference>
<dbReference type="RefSeq" id="XP_001248287.2">
    <property type="nucleotide sequence ID" value="XM_001248286.2"/>
</dbReference>
<accession>J3KKJ5</accession>
<dbReference type="EMBL" id="GG704911">
    <property type="protein sequence ID" value="EAS36704.3"/>
    <property type="molecule type" value="Genomic_DNA"/>
</dbReference>
<keyword evidence="2" id="KW-1185">Reference proteome</keyword>
<dbReference type="KEGG" id="cim:CIMG_02058"/>
<dbReference type="OMA" id="WMIMREI"/>
<gene>
    <name evidence="1" type="ORF">CIMG_02058</name>
</gene>